<keyword evidence="1" id="KW-1133">Transmembrane helix</keyword>
<evidence type="ECO:0000256" key="1">
    <source>
        <dbReference type="SAM" id="Phobius"/>
    </source>
</evidence>
<feature type="transmembrane region" description="Helical" evidence="1">
    <location>
        <begin position="12"/>
        <end position="33"/>
    </location>
</feature>
<proteinExistence type="predicted"/>
<dbReference type="OrthoDB" id="1954175at2"/>
<keyword evidence="3" id="KW-1185">Reference proteome</keyword>
<organism evidence="2 3">
    <name type="scientific">Caloramator quimbayensis</name>
    <dbReference type="NCBI Taxonomy" id="1147123"/>
    <lineage>
        <taxon>Bacteria</taxon>
        <taxon>Bacillati</taxon>
        <taxon>Bacillota</taxon>
        <taxon>Clostridia</taxon>
        <taxon>Eubacteriales</taxon>
        <taxon>Clostridiaceae</taxon>
        <taxon>Caloramator</taxon>
    </lineage>
</organism>
<dbReference type="Proteomes" id="UP000190105">
    <property type="component" value="Unassembled WGS sequence"/>
</dbReference>
<keyword evidence="1" id="KW-0472">Membrane</keyword>
<dbReference type="EMBL" id="FUYH01000003">
    <property type="protein sequence ID" value="SKA79701.1"/>
    <property type="molecule type" value="Genomic_DNA"/>
</dbReference>
<keyword evidence="1" id="KW-0812">Transmembrane</keyword>
<dbReference type="RefSeq" id="WP_078695574.1">
    <property type="nucleotide sequence ID" value="NZ_FUYH01000003.1"/>
</dbReference>
<gene>
    <name evidence="2" type="ORF">SAMN05443428_103114</name>
</gene>
<name>A0A1T4WSW8_9CLOT</name>
<accession>A0A1T4WSW8</accession>
<evidence type="ECO:0000313" key="3">
    <source>
        <dbReference type="Proteomes" id="UP000190105"/>
    </source>
</evidence>
<protein>
    <submittedName>
        <fullName evidence="2">Uncharacterized protein</fullName>
    </submittedName>
</protein>
<reference evidence="3" key="1">
    <citation type="submission" date="2017-02" db="EMBL/GenBank/DDBJ databases">
        <authorList>
            <person name="Varghese N."/>
            <person name="Submissions S."/>
        </authorList>
    </citation>
    <scope>NUCLEOTIDE SEQUENCE [LARGE SCALE GENOMIC DNA]</scope>
    <source>
        <strain evidence="3">USBA 833</strain>
    </source>
</reference>
<evidence type="ECO:0000313" key="2">
    <source>
        <dbReference type="EMBL" id="SKA79701.1"/>
    </source>
</evidence>
<dbReference type="AlphaFoldDB" id="A0A1T4WSW8"/>
<sequence length="196" mass="22993">MLVTKQDKTKKILIIFFSILLLLIISKILFGLYKDKVENIKTGEEVQVQYDMEQPKNVMLEDYKKSNNFIYDMQVTLDTKESSKKHYRVIYKLRVTPKNNNIYKDMRISVFLDETMKNVFVVQNFLGFGTDINDKHTIDGKNNKGIEVARATYLSKELSKDELVKKLTSDIKVKVVWNEGIEWVKIPGNDIKFIER</sequence>